<dbReference type="InterPro" id="IPR003834">
    <property type="entry name" value="Cyt_c_assmbl_TM_dom"/>
</dbReference>
<reference evidence="8" key="1">
    <citation type="journal article" date="2014" name="Int. J. Syst. Evol. Microbiol.">
        <title>Complete genome sequence of Corynebacterium casei LMG S-19264T (=DSM 44701T), isolated from a smear-ripened cheese.</title>
        <authorList>
            <consortium name="US DOE Joint Genome Institute (JGI-PGF)"/>
            <person name="Walter F."/>
            <person name="Albersmeier A."/>
            <person name="Kalinowski J."/>
            <person name="Ruckert C."/>
        </authorList>
    </citation>
    <scope>NUCLEOTIDE SEQUENCE</scope>
    <source>
        <strain evidence="8">JCM 14719</strain>
    </source>
</reference>
<comment type="similarity">
    <text evidence="2">Belongs to the DsbD family.</text>
</comment>
<dbReference type="RefSeq" id="WP_054670612.1">
    <property type="nucleotide sequence ID" value="NZ_BMOF01000042.1"/>
</dbReference>
<evidence type="ECO:0000256" key="6">
    <source>
        <dbReference type="SAM" id="Phobius"/>
    </source>
</evidence>
<feature type="transmembrane region" description="Helical" evidence="6">
    <location>
        <begin position="88"/>
        <end position="110"/>
    </location>
</feature>
<protein>
    <submittedName>
        <fullName evidence="8">Cytochrome C biogenesis protein CcdA</fullName>
    </submittedName>
</protein>
<evidence type="ECO:0000256" key="1">
    <source>
        <dbReference type="ARBA" id="ARBA00004141"/>
    </source>
</evidence>
<evidence type="ECO:0000256" key="2">
    <source>
        <dbReference type="ARBA" id="ARBA00006143"/>
    </source>
</evidence>
<dbReference type="GO" id="GO:0017004">
    <property type="term" value="P:cytochrome complex assembly"/>
    <property type="evidence" value="ECO:0007669"/>
    <property type="project" value="InterPro"/>
</dbReference>
<keyword evidence="9" id="KW-1185">Reference proteome</keyword>
<keyword evidence="4 6" id="KW-1133">Transmembrane helix</keyword>
<dbReference type="InterPro" id="IPR051790">
    <property type="entry name" value="Cytochrome_c-biogenesis_DsbD"/>
</dbReference>
<evidence type="ECO:0000313" key="8">
    <source>
        <dbReference type="EMBL" id="GGK04761.1"/>
    </source>
</evidence>
<comment type="caution">
    <text evidence="8">The sequence shown here is derived from an EMBL/GenBank/DDBJ whole genome shotgun (WGS) entry which is preliminary data.</text>
</comment>
<comment type="subcellular location">
    <subcellularLocation>
        <location evidence="1">Membrane</location>
        <topology evidence="1">Multi-pass membrane protein</topology>
    </subcellularLocation>
</comment>
<dbReference type="PANTHER" id="PTHR31272:SF4">
    <property type="entry name" value="CYTOCHROME C-TYPE BIOGENESIS PROTEIN HI_1454-RELATED"/>
    <property type="match status" value="1"/>
</dbReference>
<organism evidence="8 9">
    <name type="scientific">Calditerricola satsumensis</name>
    <dbReference type="NCBI Taxonomy" id="373054"/>
    <lineage>
        <taxon>Bacteria</taxon>
        <taxon>Bacillati</taxon>
        <taxon>Bacillota</taxon>
        <taxon>Bacilli</taxon>
        <taxon>Bacillales</taxon>
        <taxon>Bacillaceae</taxon>
        <taxon>Calditerricola</taxon>
    </lineage>
</organism>
<dbReference type="PANTHER" id="PTHR31272">
    <property type="entry name" value="CYTOCHROME C-TYPE BIOGENESIS PROTEIN HI_1454-RELATED"/>
    <property type="match status" value="1"/>
</dbReference>
<evidence type="ECO:0000259" key="7">
    <source>
        <dbReference type="Pfam" id="PF02683"/>
    </source>
</evidence>
<feature type="transmembrane region" description="Helical" evidence="6">
    <location>
        <begin position="6"/>
        <end position="27"/>
    </location>
</feature>
<dbReference type="Pfam" id="PF02683">
    <property type="entry name" value="DsbD_TM"/>
    <property type="match status" value="1"/>
</dbReference>
<sequence length="236" mass="25607">MQTDVTLFLAFGAGFLSFLSPCCLPLYPSYLSYITGISGAQIREDLAVFRRGALLHTLFFMLGFSVIFFALGLSATALGSLFARYQDLIRQLGGLLIVAMGLFLLGVLPLKGLYREKRWEPARRSTGYAGSFLVGVSFAAGWTPCIGPILTAILTLSAAEPAKGVPLITAYIAGFAVPFFIMSFFLGRLRVLARISEPLMKVGGAVMVVMGILLYTNQLSRITIWLIDLYGGFTGF</sequence>
<feature type="transmembrane region" description="Helical" evidence="6">
    <location>
        <begin position="168"/>
        <end position="187"/>
    </location>
</feature>
<dbReference type="EMBL" id="BMOF01000042">
    <property type="protein sequence ID" value="GGK04761.1"/>
    <property type="molecule type" value="Genomic_DNA"/>
</dbReference>
<feature type="transmembrane region" description="Helical" evidence="6">
    <location>
        <begin position="199"/>
        <end position="216"/>
    </location>
</feature>
<name>A0A8J3FBH6_9BACI</name>
<keyword evidence="3 6" id="KW-0812">Transmembrane</keyword>
<accession>A0A8J3FBH6</accession>
<reference evidence="8" key="2">
    <citation type="submission" date="2020-09" db="EMBL/GenBank/DDBJ databases">
        <authorList>
            <person name="Sun Q."/>
            <person name="Ohkuma M."/>
        </authorList>
    </citation>
    <scope>NUCLEOTIDE SEQUENCE</scope>
    <source>
        <strain evidence="8">JCM 14719</strain>
    </source>
</reference>
<dbReference type="GO" id="GO:0016020">
    <property type="term" value="C:membrane"/>
    <property type="evidence" value="ECO:0007669"/>
    <property type="project" value="UniProtKB-SubCell"/>
</dbReference>
<feature type="transmembrane region" description="Helical" evidence="6">
    <location>
        <begin position="58"/>
        <end position="82"/>
    </location>
</feature>
<gene>
    <name evidence="8" type="ORF">GCM10007043_18510</name>
</gene>
<evidence type="ECO:0000256" key="4">
    <source>
        <dbReference type="ARBA" id="ARBA00022989"/>
    </source>
</evidence>
<evidence type="ECO:0000256" key="5">
    <source>
        <dbReference type="ARBA" id="ARBA00023136"/>
    </source>
</evidence>
<dbReference type="AlphaFoldDB" id="A0A8J3FBH6"/>
<feature type="transmembrane region" description="Helical" evidence="6">
    <location>
        <begin position="131"/>
        <end position="156"/>
    </location>
</feature>
<dbReference type="Proteomes" id="UP000637720">
    <property type="component" value="Unassembled WGS sequence"/>
</dbReference>
<evidence type="ECO:0000313" key="9">
    <source>
        <dbReference type="Proteomes" id="UP000637720"/>
    </source>
</evidence>
<keyword evidence="5 6" id="KW-0472">Membrane</keyword>
<feature type="domain" description="Cytochrome C biogenesis protein transmembrane" evidence="7">
    <location>
        <begin position="6"/>
        <end position="189"/>
    </location>
</feature>
<proteinExistence type="inferred from homology"/>
<evidence type="ECO:0000256" key="3">
    <source>
        <dbReference type="ARBA" id="ARBA00022692"/>
    </source>
</evidence>